<dbReference type="STRING" id="418985.A0A1V9XAC0"/>
<evidence type="ECO:0000313" key="2">
    <source>
        <dbReference type="Proteomes" id="UP000192247"/>
    </source>
</evidence>
<dbReference type="Proteomes" id="UP000192247">
    <property type="component" value="Unassembled WGS sequence"/>
</dbReference>
<dbReference type="GO" id="GO:0006364">
    <property type="term" value="P:rRNA processing"/>
    <property type="evidence" value="ECO:0007669"/>
    <property type="project" value="InterPro"/>
</dbReference>
<organism evidence="1 2">
    <name type="scientific">Tropilaelaps mercedesae</name>
    <dbReference type="NCBI Taxonomy" id="418985"/>
    <lineage>
        <taxon>Eukaryota</taxon>
        <taxon>Metazoa</taxon>
        <taxon>Ecdysozoa</taxon>
        <taxon>Arthropoda</taxon>
        <taxon>Chelicerata</taxon>
        <taxon>Arachnida</taxon>
        <taxon>Acari</taxon>
        <taxon>Parasitiformes</taxon>
        <taxon>Mesostigmata</taxon>
        <taxon>Gamasina</taxon>
        <taxon>Dermanyssoidea</taxon>
        <taxon>Laelapidae</taxon>
        <taxon>Tropilaelaps</taxon>
    </lineage>
</organism>
<evidence type="ECO:0000313" key="1">
    <source>
        <dbReference type="EMBL" id="OQR70487.1"/>
    </source>
</evidence>
<dbReference type="InterPro" id="IPR023799">
    <property type="entry name" value="RbfA_dom_sf"/>
</dbReference>
<dbReference type="InterPro" id="IPR039212">
    <property type="entry name" value="RBFA_mitochondrial"/>
</dbReference>
<protein>
    <recommendedName>
        <fullName evidence="3">Ribosome-binding factor A</fullName>
    </recommendedName>
</protein>
<dbReference type="AlphaFoldDB" id="A0A1V9XAC0"/>
<dbReference type="SUPFAM" id="SSF89919">
    <property type="entry name" value="Ribosome-binding factor A, RbfA"/>
    <property type="match status" value="1"/>
</dbReference>
<dbReference type="Pfam" id="PF02033">
    <property type="entry name" value="RBFA"/>
    <property type="match status" value="1"/>
</dbReference>
<dbReference type="PANTHER" id="PTHR14725:SF0">
    <property type="entry name" value="RIBOSOME-BINDING FACTOR A, MITOCHONDRIAL-RELATED"/>
    <property type="match status" value="1"/>
</dbReference>
<dbReference type="EMBL" id="MNPL01017381">
    <property type="protein sequence ID" value="OQR70487.1"/>
    <property type="molecule type" value="Genomic_DNA"/>
</dbReference>
<evidence type="ECO:0008006" key="3">
    <source>
        <dbReference type="Google" id="ProtNLM"/>
    </source>
</evidence>
<dbReference type="PANTHER" id="PTHR14725">
    <property type="entry name" value="RIBOSOME-BINDING FACTOR A, MITOCHONDRIAL-RELATED"/>
    <property type="match status" value="1"/>
</dbReference>
<reference evidence="1 2" key="1">
    <citation type="journal article" date="2017" name="Gigascience">
        <title>Draft genome of the honey bee ectoparasitic mite, Tropilaelaps mercedesae, is shaped by the parasitic life history.</title>
        <authorList>
            <person name="Dong X."/>
            <person name="Armstrong S.D."/>
            <person name="Xia D."/>
            <person name="Makepeace B.L."/>
            <person name="Darby A.C."/>
            <person name="Kadowaki T."/>
        </authorList>
    </citation>
    <scope>NUCLEOTIDE SEQUENCE [LARGE SCALE GENOMIC DNA]</scope>
    <source>
        <strain evidence="1">Wuxi-XJTLU</strain>
    </source>
</reference>
<proteinExistence type="predicted"/>
<dbReference type="Gene3D" id="3.30.300.20">
    <property type="match status" value="1"/>
</dbReference>
<comment type="caution">
    <text evidence="1">The sequence shown here is derived from an EMBL/GenBank/DDBJ whole genome shotgun (WGS) entry which is preliminary data.</text>
</comment>
<name>A0A1V9XAC0_9ACAR</name>
<keyword evidence="2" id="KW-1185">Reference proteome</keyword>
<dbReference type="OrthoDB" id="418445at2759"/>
<gene>
    <name evidence="1" type="ORF">BIW11_11606</name>
</gene>
<dbReference type="InterPro" id="IPR000238">
    <property type="entry name" value="RbfA"/>
</dbReference>
<dbReference type="InterPro" id="IPR015946">
    <property type="entry name" value="KH_dom-like_a/b"/>
</dbReference>
<dbReference type="InParanoid" id="A0A1V9XAC0"/>
<sequence>MSAIPKINASPLAILRTFSTSCRIAAKPGYFLHKLIGREKNVELKIMKQEENKLLRVKRLPSEATRRQKVLNVLYMETITSVLASEFGNHLADLQVTVTEVRINRDLDGINVYWTAGFDLNTEEDKAQKIAYVLQELVPQIRAELSAVRHMGCIPKIRFVLYDNPSKEKQVGMILDKLRAAGDLENVEPAIIAEEHIPPVYGLDRDKIFQELQDKCRSADTDLSKRINVDMDLQVSVLKRLRLKKFDIRKNGPTLSTKAKGRWERQVYEEVFKNG</sequence>
<accession>A0A1V9XAC0</accession>